<dbReference type="EMBL" id="BAAAZG010000003">
    <property type="protein sequence ID" value="GAA4061865.1"/>
    <property type="molecule type" value="Genomic_DNA"/>
</dbReference>
<protein>
    <submittedName>
        <fullName evidence="1">Uncharacterized protein</fullName>
    </submittedName>
</protein>
<dbReference type="RefSeq" id="WP_344942390.1">
    <property type="nucleotide sequence ID" value="NZ_BAAAZG010000003.1"/>
</dbReference>
<sequence length="81" mass="8621">MGVSKARRAEVAARRAKAIQLRLVAVESEIHMVSCQTSVSAARIRVSRLICGRASSVVTGGQAFGERQGGDRLVVGKGARW</sequence>
<evidence type="ECO:0000313" key="1">
    <source>
        <dbReference type="EMBL" id="GAA4061865.1"/>
    </source>
</evidence>
<gene>
    <name evidence="1" type="ORF">GCM10022214_13650</name>
</gene>
<proteinExistence type="predicted"/>
<keyword evidence="2" id="KW-1185">Reference proteome</keyword>
<dbReference type="Proteomes" id="UP001500683">
    <property type="component" value="Unassembled WGS sequence"/>
</dbReference>
<accession>A0ABP7V8M1</accession>
<evidence type="ECO:0000313" key="2">
    <source>
        <dbReference type="Proteomes" id="UP001500683"/>
    </source>
</evidence>
<name>A0ABP7V8M1_9ACTN</name>
<reference evidence="2" key="1">
    <citation type="journal article" date="2019" name="Int. J. Syst. Evol. Microbiol.">
        <title>The Global Catalogue of Microorganisms (GCM) 10K type strain sequencing project: providing services to taxonomists for standard genome sequencing and annotation.</title>
        <authorList>
            <consortium name="The Broad Institute Genomics Platform"/>
            <consortium name="The Broad Institute Genome Sequencing Center for Infectious Disease"/>
            <person name="Wu L."/>
            <person name="Ma J."/>
        </authorList>
    </citation>
    <scope>NUCLEOTIDE SEQUENCE [LARGE SCALE GENOMIC DNA]</scope>
    <source>
        <strain evidence="2">JCM 16702</strain>
    </source>
</reference>
<comment type="caution">
    <text evidence="1">The sequence shown here is derived from an EMBL/GenBank/DDBJ whole genome shotgun (WGS) entry which is preliminary data.</text>
</comment>
<organism evidence="1 2">
    <name type="scientific">Actinomadura miaoliensis</name>
    <dbReference type="NCBI Taxonomy" id="430685"/>
    <lineage>
        <taxon>Bacteria</taxon>
        <taxon>Bacillati</taxon>
        <taxon>Actinomycetota</taxon>
        <taxon>Actinomycetes</taxon>
        <taxon>Streptosporangiales</taxon>
        <taxon>Thermomonosporaceae</taxon>
        <taxon>Actinomadura</taxon>
    </lineage>
</organism>